<accession>A0A2N9JB75</accession>
<feature type="domain" description="ATPase BadF/BadG/BcrA/BcrD type" evidence="2">
    <location>
        <begin position="317"/>
        <end position="570"/>
    </location>
</feature>
<dbReference type="PANTHER" id="PTHR32329:SF4">
    <property type="entry name" value="ACTIVATOR OF 2-HYDROXYACYL-COA DEHYDRATASE"/>
    <property type="match status" value="1"/>
</dbReference>
<keyword evidence="5" id="KW-1185">Reference proteome</keyword>
<dbReference type="EMBL" id="LT985188">
    <property type="protein sequence ID" value="SPD85402.1"/>
    <property type="molecule type" value="Genomic_DNA"/>
</dbReference>
<organism evidence="4 5">
    <name type="scientific">Micropruina glycogenica</name>
    <dbReference type="NCBI Taxonomy" id="75385"/>
    <lineage>
        <taxon>Bacteria</taxon>
        <taxon>Bacillati</taxon>
        <taxon>Actinomycetota</taxon>
        <taxon>Actinomycetes</taxon>
        <taxon>Propionibacteriales</taxon>
        <taxon>Nocardioidaceae</taxon>
        <taxon>Micropruina</taxon>
    </lineage>
</organism>
<evidence type="ECO:0000256" key="1">
    <source>
        <dbReference type="SAM" id="MobiDB-lite"/>
    </source>
</evidence>
<evidence type="ECO:0000259" key="3">
    <source>
        <dbReference type="Pfam" id="PF09989"/>
    </source>
</evidence>
<gene>
    <name evidence="4" type="ORF">MPLG2_0366</name>
</gene>
<proteinExistence type="predicted"/>
<dbReference type="Pfam" id="PF01869">
    <property type="entry name" value="BcrAD_BadFG"/>
    <property type="match status" value="2"/>
</dbReference>
<feature type="domain" description="DUF2229" evidence="3">
    <location>
        <begin position="668"/>
        <end position="886"/>
    </location>
</feature>
<dbReference type="PANTHER" id="PTHR32329">
    <property type="entry name" value="BIFUNCTIONAL PROTEIN [INCLUDES 2-HYDROXYACYL-COA DEHYDRATASE (N-TER) AND ITS ACTIVATOR DOMAIN (C_TERM)-RELATED"/>
    <property type="match status" value="1"/>
</dbReference>
<dbReference type="CDD" id="cd24035">
    <property type="entry name" value="ASKHA_NBD_O66634-like_rpt2"/>
    <property type="match status" value="1"/>
</dbReference>
<dbReference type="InterPro" id="IPR002731">
    <property type="entry name" value="ATPase_BadF"/>
</dbReference>
<dbReference type="SUPFAM" id="SSF53067">
    <property type="entry name" value="Actin-like ATPase domain"/>
    <property type="match status" value="2"/>
</dbReference>
<dbReference type="Gene3D" id="3.30.420.40">
    <property type="match status" value="4"/>
</dbReference>
<protein>
    <submittedName>
        <fullName evidence="4">Putative CoA-substrate-specific enzyme activase</fullName>
    </submittedName>
</protein>
<feature type="region of interest" description="Disordered" evidence="1">
    <location>
        <begin position="1411"/>
        <end position="1446"/>
    </location>
</feature>
<evidence type="ECO:0000313" key="5">
    <source>
        <dbReference type="Proteomes" id="UP000238164"/>
    </source>
</evidence>
<dbReference type="KEGG" id="mgg:MPLG2_0366"/>
<dbReference type="OrthoDB" id="9177882at2"/>
<reference evidence="4 5" key="1">
    <citation type="submission" date="2018-02" db="EMBL/GenBank/DDBJ databases">
        <authorList>
            <person name="Cohen D.B."/>
            <person name="Kent A.D."/>
        </authorList>
    </citation>
    <scope>NUCLEOTIDE SEQUENCE [LARGE SCALE GENOMIC DNA]</scope>
    <source>
        <strain evidence="4">1</strain>
    </source>
</reference>
<dbReference type="InterPro" id="IPR043129">
    <property type="entry name" value="ATPase_NBD"/>
</dbReference>
<dbReference type="RefSeq" id="WP_105184645.1">
    <property type="nucleotide sequence ID" value="NZ_BAAAGO010000024.1"/>
</dbReference>
<dbReference type="InterPro" id="IPR051805">
    <property type="entry name" value="Dehydratase_Activator_Redct"/>
</dbReference>
<name>A0A2N9JB75_9ACTN</name>
<dbReference type="InterPro" id="IPR018709">
    <property type="entry name" value="CoA_activase_DUF2229"/>
</dbReference>
<dbReference type="Proteomes" id="UP000238164">
    <property type="component" value="Chromosome 1"/>
</dbReference>
<evidence type="ECO:0000259" key="2">
    <source>
        <dbReference type="Pfam" id="PF01869"/>
    </source>
</evidence>
<sequence>MATLGLDIGSTTVKGVVLQGTTVLFSAYRRHHADARGALRELLSEVAQALPDGQFECAVTGSAGLGVAEVIGVPFVQEVMASTAAVERLVPDADVVIELGGEDAKITFLRPVVEQRMNGTCAGGTGAFIDQMASLLHTDAQGLDELAARYRHLYPIASRCGVFAKSDLQPLLNQGAAHTDLAASVFAAVATQTIAGLACGHPVRGNVVFLGGPLHFLPQLREAYQRALTDQVTSFSCPADAHLFVAIGAALLAGGSSRSSVDDLLSRLRPRVVIPLGSNRLRPLFNDPAERAEFDDRHRLAGVPRGELATASGPLFLGIDAGSTTVKAVLVDTSGDIVFSHYQGSNDPVQVSISILRSVLAALPDDAYLARACVTGYGEGLVRAALRLDDGEIETMAHYRAAERVCPGVTSVIDIGGQDMKYLRIRNGAVDSIAVNEACSSGCGSFLQTFAASLSLDITEFAASALQSSAPVDLGTRCTVFMNSSVKQAQREGATVGDIAAGLSYSVIRNALYKVIKLKDVEQLGDTVVVQGGTFLNDAVLRAFELQTGARVVRPNIAGLMGAFGAALTAQRNWHEGERSQALAAAELDDFTVQTRLDTCRLCQNHCQLTISTFGDGSRHVSGNRCERGASTERVPAKSELPNLFDYKYRRLFGYRRLTDDKAFRGQIGIPRVLNMYENYPLWFTILTSLGFRVTISGRSSHEVFERGMESIPSENACYPAKLAHGHIENLLDRGIRTIFYPCVPLEAKQVDAADNHFNCPIVAFYPQVLQRNLTRLHEPGVRFMAPLLNLDQPVKLAERLVEVFADWNVTIDEATAAVEAGYAEDARFKADIRAEGERALAYLAEHGLKGIVLAGRPYHVDPEVNHGVPSLINGLGMGVLTEDSIVAPEATRLARPIRVRDQWAYHTRLYEAAATVARQPDLHLVQLNSFGCGVDAITTDQVQEILEQAGDMYTLLKIDEVSNLGAATIRLRSMKAAAAERRGSATVSTYGALGERVLFDEHARDTHTIYAPQMAPVHFRLLMPVFRKLGLRMRLLEKASADDIEVGLKYVNNDACFPAIMVVGQLVNKIRSGEADPHRTSVAITQTGGMCRATNYVGLLRKALADAGYPQVPVLAISVQGLEANPGFSITPGLLHPAIQALVLGDLLQTVLLRVRPYEVEPGAAKALYDRWDAVCQEFLQYGGYSPTLGRNLGYLGLIKRIVAAFDELPLQQVPRKPRVGIVGEILVKFHPDANNHVVDVVEAEGCEAVLPGIVQFFLMPLYSAQYQWESLGIGPRSHHVKKLALWLIERYQQPVVAALRRTGGKFDPPPAMKDLAAKADGIISLGTRAGESWLLTAEMVELIELGAPNIICAQPFACLPNHVVGKGMFAELRRRHPQANIVSVDYDPGASETNQLNRIKLMVATAHKRHRAGSGETSAGPAAGRTSAPVSPVDLWDEATAGRL</sequence>
<dbReference type="CDD" id="cd24034">
    <property type="entry name" value="ASKHA_NBD_O66634-like_rpt1"/>
    <property type="match status" value="1"/>
</dbReference>
<feature type="domain" description="ATPase BadF/BadG/BcrA/BcrD type" evidence="2">
    <location>
        <begin position="4"/>
        <end position="253"/>
    </location>
</feature>
<evidence type="ECO:0000313" key="4">
    <source>
        <dbReference type="EMBL" id="SPD85402.1"/>
    </source>
</evidence>
<dbReference type="Pfam" id="PF09989">
    <property type="entry name" value="DUF2229"/>
    <property type="match status" value="1"/>
</dbReference>